<reference evidence="1" key="2">
    <citation type="submission" date="2020-09" db="EMBL/GenBank/DDBJ databases">
        <authorList>
            <person name="Sun Q."/>
            <person name="Zhou Y."/>
        </authorList>
    </citation>
    <scope>NUCLEOTIDE SEQUENCE</scope>
    <source>
        <strain evidence="1">CGMCC 1.12195</strain>
    </source>
</reference>
<evidence type="ECO:0008006" key="3">
    <source>
        <dbReference type="Google" id="ProtNLM"/>
    </source>
</evidence>
<sequence length="253" mass="28686">MGFRRFWQKRAKGKAKNLPKHFISQYESLSAQEKATPVRFRLSRDLFYPCLQDATSETGFDRHYVYHPAWAFRIVNALNPKRHIDISSTLHFCSMLSAIVPTDFYDYRPADLVLDNLTSAFADLTNLPFADNSVPSLSCMHTVEHIGLGRYGDSLDYDGDLKAIAELKRVVSPGGSLLFVVPLGRESVICFNAHRIYDKQQVLTLFNDMELVDFTLIPEDGNDGGLVPDPSDELLGKQFYGCGCFWFKKRTAQ</sequence>
<dbReference type="Gene3D" id="3.40.50.150">
    <property type="entry name" value="Vaccinia Virus protein VP39"/>
    <property type="match status" value="1"/>
</dbReference>
<accession>A0A917HF25</accession>
<gene>
    <name evidence="1" type="ORF">GCM10007415_05550</name>
</gene>
<dbReference type="EMBL" id="BMER01000001">
    <property type="protein sequence ID" value="GGG76614.1"/>
    <property type="molecule type" value="Genomic_DNA"/>
</dbReference>
<dbReference type="SUPFAM" id="SSF53335">
    <property type="entry name" value="S-adenosyl-L-methionine-dependent methyltransferases"/>
    <property type="match status" value="1"/>
</dbReference>
<dbReference type="InterPro" id="IPR004951">
    <property type="entry name" value="DUF268_CAE_spp"/>
</dbReference>
<organism evidence="1 2">
    <name type="scientific">Parapedobacter pyrenivorans</name>
    <dbReference type="NCBI Taxonomy" id="1305674"/>
    <lineage>
        <taxon>Bacteria</taxon>
        <taxon>Pseudomonadati</taxon>
        <taxon>Bacteroidota</taxon>
        <taxon>Sphingobacteriia</taxon>
        <taxon>Sphingobacteriales</taxon>
        <taxon>Sphingobacteriaceae</taxon>
        <taxon>Parapedobacter</taxon>
    </lineage>
</organism>
<dbReference type="RefSeq" id="WP_188504403.1">
    <property type="nucleotide sequence ID" value="NZ_BMER01000001.1"/>
</dbReference>
<protein>
    <recommendedName>
        <fullName evidence="3">DUF268 domain-containing protein</fullName>
    </recommendedName>
</protein>
<dbReference type="Proteomes" id="UP000660862">
    <property type="component" value="Unassembled WGS sequence"/>
</dbReference>
<name>A0A917HF25_9SPHI</name>
<keyword evidence="2" id="KW-1185">Reference proteome</keyword>
<dbReference type="Pfam" id="PF03269">
    <property type="entry name" value="DUF268"/>
    <property type="match status" value="1"/>
</dbReference>
<dbReference type="InterPro" id="IPR029063">
    <property type="entry name" value="SAM-dependent_MTases_sf"/>
</dbReference>
<evidence type="ECO:0000313" key="1">
    <source>
        <dbReference type="EMBL" id="GGG76614.1"/>
    </source>
</evidence>
<proteinExistence type="predicted"/>
<reference evidence="1" key="1">
    <citation type="journal article" date="2014" name="Int. J. Syst. Evol. Microbiol.">
        <title>Complete genome sequence of Corynebacterium casei LMG S-19264T (=DSM 44701T), isolated from a smear-ripened cheese.</title>
        <authorList>
            <consortium name="US DOE Joint Genome Institute (JGI-PGF)"/>
            <person name="Walter F."/>
            <person name="Albersmeier A."/>
            <person name="Kalinowski J."/>
            <person name="Ruckert C."/>
        </authorList>
    </citation>
    <scope>NUCLEOTIDE SEQUENCE</scope>
    <source>
        <strain evidence="1">CGMCC 1.12195</strain>
    </source>
</reference>
<dbReference type="AlphaFoldDB" id="A0A917HF25"/>
<comment type="caution">
    <text evidence="1">The sequence shown here is derived from an EMBL/GenBank/DDBJ whole genome shotgun (WGS) entry which is preliminary data.</text>
</comment>
<evidence type="ECO:0000313" key="2">
    <source>
        <dbReference type="Proteomes" id="UP000660862"/>
    </source>
</evidence>